<dbReference type="PANTHER" id="PTHR43791:SF36">
    <property type="entry name" value="TRANSPORTER, PUTATIVE (AFU_ORTHOLOGUE AFUA_6G08340)-RELATED"/>
    <property type="match status" value="1"/>
</dbReference>
<keyword evidence="5 7" id="KW-1133">Transmembrane helix</keyword>
<comment type="caution">
    <text evidence="9">The sequence shown here is derived from an EMBL/GenBank/DDBJ whole genome shotgun (WGS) entry which is preliminary data.</text>
</comment>
<reference evidence="9" key="1">
    <citation type="submission" date="2022-12" db="EMBL/GenBank/DDBJ databases">
        <authorList>
            <person name="Petersen C."/>
        </authorList>
    </citation>
    <scope>NUCLEOTIDE SEQUENCE</scope>
    <source>
        <strain evidence="9">IBT 29677</strain>
    </source>
</reference>
<comment type="subcellular location">
    <subcellularLocation>
        <location evidence="1">Membrane</location>
        <topology evidence="1">Multi-pass membrane protein</topology>
    </subcellularLocation>
</comment>
<dbReference type="FunFam" id="1.20.1250.20:FF:000013">
    <property type="entry name" value="MFS general substrate transporter"/>
    <property type="match status" value="1"/>
</dbReference>
<protein>
    <submittedName>
        <fullName evidence="9">Permease of the major facilitator superfamily</fullName>
    </submittedName>
</protein>
<evidence type="ECO:0000256" key="3">
    <source>
        <dbReference type="ARBA" id="ARBA00022448"/>
    </source>
</evidence>
<feature type="transmembrane region" description="Helical" evidence="7">
    <location>
        <begin position="158"/>
        <end position="177"/>
    </location>
</feature>
<dbReference type="GeneID" id="81366330"/>
<keyword evidence="4 7" id="KW-0812">Transmembrane</keyword>
<feature type="domain" description="Major facilitator superfamily (MFS) profile" evidence="8">
    <location>
        <begin position="1"/>
        <end position="335"/>
    </location>
</feature>
<dbReference type="GO" id="GO:0022857">
    <property type="term" value="F:transmembrane transporter activity"/>
    <property type="evidence" value="ECO:0007669"/>
    <property type="project" value="InterPro"/>
</dbReference>
<dbReference type="EMBL" id="JAPZBU010000004">
    <property type="protein sequence ID" value="KAJ5408830.1"/>
    <property type="molecule type" value="Genomic_DNA"/>
</dbReference>
<dbReference type="PANTHER" id="PTHR43791">
    <property type="entry name" value="PERMEASE-RELATED"/>
    <property type="match status" value="1"/>
</dbReference>
<sequence length="371" mass="40353">MALGWGALDMIQASTVDYAGLLVCRILVGIFEAGFVPAIALYLSFFYHRREMGLRYGLFMACSPLANALASAIAYGVVTGHEKLSHWQIIFLIEGTPTLILAIVAYFYLPDGPFQCPFLSEHDNNIIGQRAVIGRGRDQGKKIDVKQAFAAFYDYKNYLQAAIIFCLNTAFGSLPAYLPTILSNMGFSNIQAEGLSAIPYIASCVCCVIISFISDYFQARGVFIAVFATLGGAGYVMLAVIANNAVRFLATFLICAGVFPAVSLTFTWVTDNQGSSSKRGVGLAIFGMIGQCGPLLGARLFPSNQGPMYSKGMWICAGVLFGAALFALVLRQLVCRENLRRDRDYGPSDPQYAPADLADQGDEHPMYRFVL</sequence>
<feature type="transmembrane region" description="Helical" evidence="7">
    <location>
        <begin position="312"/>
        <end position="334"/>
    </location>
</feature>
<dbReference type="Pfam" id="PF07690">
    <property type="entry name" value="MFS_1"/>
    <property type="match status" value="1"/>
</dbReference>
<evidence type="ECO:0000313" key="9">
    <source>
        <dbReference type="EMBL" id="KAJ5408830.1"/>
    </source>
</evidence>
<evidence type="ECO:0000256" key="7">
    <source>
        <dbReference type="SAM" id="Phobius"/>
    </source>
</evidence>
<comment type="similarity">
    <text evidence="2">Belongs to the major facilitator superfamily.</text>
</comment>
<evidence type="ECO:0000256" key="5">
    <source>
        <dbReference type="ARBA" id="ARBA00022989"/>
    </source>
</evidence>
<evidence type="ECO:0000313" key="10">
    <source>
        <dbReference type="Proteomes" id="UP001147747"/>
    </source>
</evidence>
<dbReference type="Proteomes" id="UP001147747">
    <property type="component" value="Unassembled WGS sequence"/>
</dbReference>
<accession>A0A9W9W9B6</accession>
<feature type="transmembrane region" description="Helical" evidence="7">
    <location>
        <begin position="89"/>
        <end position="109"/>
    </location>
</feature>
<dbReference type="PROSITE" id="PS50850">
    <property type="entry name" value="MFS"/>
    <property type="match status" value="1"/>
</dbReference>
<feature type="transmembrane region" description="Helical" evidence="7">
    <location>
        <begin position="197"/>
        <end position="214"/>
    </location>
</feature>
<keyword evidence="6 7" id="KW-0472">Membrane</keyword>
<keyword evidence="3" id="KW-0813">Transport</keyword>
<evidence type="ECO:0000256" key="1">
    <source>
        <dbReference type="ARBA" id="ARBA00004141"/>
    </source>
</evidence>
<feature type="transmembrane region" description="Helical" evidence="7">
    <location>
        <begin position="56"/>
        <end position="77"/>
    </location>
</feature>
<feature type="transmembrane region" description="Helical" evidence="7">
    <location>
        <begin position="221"/>
        <end position="242"/>
    </location>
</feature>
<evidence type="ECO:0000256" key="2">
    <source>
        <dbReference type="ARBA" id="ARBA00008335"/>
    </source>
</evidence>
<dbReference type="RefSeq" id="XP_056493145.1">
    <property type="nucleotide sequence ID" value="XM_056627350.1"/>
</dbReference>
<name>A0A9W9W9B6_9EURO</name>
<gene>
    <name evidence="9" type="ORF">N7509_002713</name>
</gene>
<feature type="transmembrane region" description="Helical" evidence="7">
    <location>
        <begin position="281"/>
        <end position="300"/>
    </location>
</feature>
<dbReference type="GO" id="GO:0016020">
    <property type="term" value="C:membrane"/>
    <property type="evidence" value="ECO:0007669"/>
    <property type="project" value="UniProtKB-SubCell"/>
</dbReference>
<dbReference type="SUPFAM" id="SSF103473">
    <property type="entry name" value="MFS general substrate transporter"/>
    <property type="match status" value="1"/>
</dbReference>
<dbReference type="OrthoDB" id="2985014at2759"/>
<evidence type="ECO:0000256" key="4">
    <source>
        <dbReference type="ARBA" id="ARBA00022692"/>
    </source>
</evidence>
<proteinExistence type="inferred from homology"/>
<dbReference type="InterPro" id="IPR020846">
    <property type="entry name" value="MFS_dom"/>
</dbReference>
<reference evidence="9" key="2">
    <citation type="journal article" date="2023" name="IMA Fungus">
        <title>Comparative genomic study of the Penicillium genus elucidates a diverse pangenome and 15 lateral gene transfer events.</title>
        <authorList>
            <person name="Petersen C."/>
            <person name="Sorensen T."/>
            <person name="Nielsen M.R."/>
            <person name="Sondergaard T.E."/>
            <person name="Sorensen J.L."/>
            <person name="Fitzpatrick D.A."/>
            <person name="Frisvad J.C."/>
            <person name="Nielsen K.L."/>
        </authorList>
    </citation>
    <scope>NUCLEOTIDE SEQUENCE</scope>
    <source>
        <strain evidence="9">IBT 29677</strain>
    </source>
</reference>
<dbReference type="Gene3D" id="1.20.1250.20">
    <property type="entry name" value="MFS general substrate transporter like domains"/>
    <property type="match status" value="2"/>
</dbReference>
<organism evidence="9 10">
    <name type="scientific">Penicillium cosmopolitanum</name>
    <dbReference type="NCBI Taxonomy" id="1131564"/>
    <lineage>
        <taxon>Eukaryota</taxon>
        <taxon>Fungi</taxon>
        <taxon>Dikarya</taxon>
        <taxon>Ascomycota</taxon>
        <taxon>Pezizomycotina</taxon>
        <taxon>Eurotiomycetes</taxon>
        <taxon>Eurotiomycetidae</taxon>
        <taxon>Eurotiales</taxon>
        <taxon>Aspergillaceae</taxon>
        <taxon>Penicillium</taxon>
    </lineage>
</organism>
<keyword evidence="10" id="KW-1185">Reference proteome</keyword>
<evidence type="ECO:0000259" key="8">
    <source>
        <dbReference type="PROSITE" id="PS50850"/>
    </source>
</evidence>
<feature type="transmembrane region" description="Helical" evidence="7">
    <location>
        <begin position="20"/>
        <end position="44"/>
    </location>
</feature>
<dbReference type="AlphaFoldDB" id="A0A9W9W9B6"/>
<evidence type="ECO:0000256" key="6">
    <source>
        <dbReference type="ARBA" id="ARBA00023136"/>
    </source>
</evidence>
<dbReference type="InterPro" id="IPR036259">
    <property type="entry name" value="MFS_trans_sf"/>
</dbReference>
<dbReference type="InterPro" id="IPR011701">
    <property type="entry name" value="MFS"/>
</dbReference>
<feature type="transmembrane region" description="Helical" evidence="7">
    <location>
        <begin position="248"/>
        <end position="269"/>
    </location>
</feature>